<sequence length="185" mass="20408">MPLDADGVLLQDRVPIWSDGRAEAEAEAFFTRLDKKEWYRKTGNGFPAPLYPIFKIHWLRTHEPELFARTRTIIGTKDYINFRLTGIIATDHSYASGTGVYDLEARRYSPELLAAAGLEPGLMPRAIASTDVVGEVLPDIALGLGLPAGVKVITGGVDNSCMALGATRYDYCFARRWVRRASSSS</sequence>
<dbReference type="PANTHER" id="PTHR43095">
    <property type="entry name" value="SUGAR KINASE"/>
    <property type="match status" value="1"/>
</dbReference>
<feature type="domain" description="Carbohydrate kinase FGGY N-terminal" evidence="4">
    <location>
        <begin position="4"/>
        <end position="165"/>
    </location>
</feature>
<organism evidence="5 6">
    <name type="scientific">Pararhizobium capsulatum DSM 1112</name>
    <dbReference type="NCBI Taxonomy" id="1121113"/>
    <lineage>
        <taxon>Bacteria</taxon>
        <taxon>Pseudomonadati</taxon>
        <taxon>Pseudomonadota</taxon>
        <taxon>Alphaproteobacteria</taxon>
        <taxon>Hyphomicrobiales</taxon>
        <taxon>Rhizobiaceae</taxon>
        <taxon>Rhizobium/Agrobacterium group</taxon>
        <taxon>Pararhizobium</taxon>
    </lineage>
</organism>
<dbReference type="InterPro" id="IPR043129">
    <property type="entry name" value="ATPase_NBD"/>
</dbReference>
<keyword evidence="2" id="KW-0808">Transferase</keyword>
<dbReference type="Pfam" id="PF00370">
    <property type="entry name" value="FGGY_N"/>
    <property type="match status" value="1"/>
</dbReference>
<dbReference type="SUPFAM" id="SSF53067">
    <property type="entry name" value="Actin-like ATPase domain"/>
    <property type="match status" value="1"/>
</dbReference>
<evidence type="ECO:0000313" key="5">
    <source>
        <dbReference type="EMBL" id="MDQ0324125.1"/>
    </source>
</evidence>
<dbReference type="InterPro" id="IPR018484">
    <property type="entry name" value="FGGY_N"/>
</dbReference>
<name>A0ABU0C366_9HYPH</name>
<dbReference type="InterPro" id="IPR050406">
    <property type="entry name" value="FGGY_Carb_Kinase"/>
</dbReference>
<keyword evidence="3 5" id="KW-0418">Kinase</keyword>
<evidence type="ECO:0000256" key="3">
    <source>
        <dbReference type="ARBA" id="ARBA00022777"/>
    </source>
</evidence>
<reference evidence="5 6" key="1">
    <citation type="submission" date="2023-07" db="EMBL/GenBank/DDBJ databases">
        <title>Genomic Encyclopedia of Type Strains, Phase IV (KMG-IV): sequencing the most valuable type-strain genomes for metagenomic binning, comparative biology and taxonomic classification.</title>
        <authorList>
            <person name="Goeker M."/>
        </authorList>
    </citation>
    <scope>NUCLEOTIDE SEQUENCE [LARGE SCALE GENOMIC DNA]</scope>
    <source>
        <strain evidence="5 6">DSM 1112</strain>
    </source>
</reference>
<evidence type="ECO:0000259" key="4">
    <source>
        <dbReference type="Pfam" id="PF00370"/>
    </source>
</evidence>
<protein>
    <submittedName>
        <fullName evidence="5">Sugar (Pentulose or hexulose) kinase</fullName>
    </submittedName>
</protein>
<dbReference type="EMBL" id="JAUSVF010000007">
    <property type="protein sequence ID" value="MDQ0324125.1"/>
    <property type="molecule type" value="Genomic_DNA"/>
</dbReference>
<evidence type="ECO:0000256" key="1">
    <source>
        <dbReference type="ARBA" id="ARBA00009156"/>
    </source>
</evidence>
<evidence type="ECO:0000256" key="2">
    <source>
        <dbReference type="ARBA" id="ARBA00022679"/>
    </source>
</evidence>
<accession>A0ABU0C366</accession>
<comment type="similarity">
    <text evidence="1">Belongs to the FGGY kinase family.</text>
</comment>
<dbReference type="PANTHER" id="PTHR43095:SF5">
    <property type="entry name" value="XYLULOSE KINASE"/>
    <property type="match status" value="1"/>
</dbReference>
<keyword evidence="6" id="KW-1185">Reference proteome</keyword>
<dbReference type="Gene3D" id="3.30.420.40">
    <property type="match status" value="1"/>
</dbReference>
<gene>
    <name evidence="5" type="ORF">QO002_006332</name>
</gene>
<evidence type="ECO:0000313" key="6">
    <source>
        <dbReference type="Proteomes" id="UP001230207"/>
    </source>
</evidence>
<dbReference type="GO" id="GO:0016301">
    <property type="term" value="F:kinase activity"/>
    <property type="evidence" value="ECO:0007669"/>
    <property type="project" value="UniProtKB-KW"/>
</dbReference>
<comment type="caution">
    <text evidence="5">The sequence shown here is derived from an EMBL/GenBank/DDBJ whole genome shotgun (WGS) entry which is preliminary data.</text>
</comment>
<proteinExistence type="inferred from homology"/>
<dbReference type="Proteomes" id="UP001230207">
    <property type="component" value="Unassembled WGS sequence"/>
</dbReference>